<gene>
    <name evidence="1" type="ORF">UFOVP830_48</name>
</gene>
<accession>A0A6J5PAH4</accession>
<evidence type="ECO:0000313" key="1">
    <source>
        <dbReference type="EMBL" id="CAB4164544.1"/>
    </source>
</evidence>
<reference evidence="1" key="1">
    <citation type="submission" date="2020-04" db="EMBL/GenBank/DDBJ databases">
        <authorList>
            <person name="Chiriac C."/>
            <person name="Salcher M."/>
            <person name="Ghai R."/>
            <person name="Kavagutti S V."/>
        </authorList>
    </citation>
    <scope>NUCLEOTIDE SEQUENCE</scope>
</reference>
<protein>
    <submittedName>
        <fullName evidence="1">Uncharacterized protein</fullName>
    </submittedName>
</protein>
<proteinExistence type="predicted"/>
<name>A0A6J5PAH4_9CAUD</name>
<organism evidence="1">
    <name type="scientific">uncultured Caudovirales phage</name>
    <dbReference type="NCBI Taxonomy" id="2100421"/>
    <lineage>
        <taxon>Viruses</taxon>
        <taxon>Duplodnaviria</taxon>
        <taxon>Heunggongvirae</taxon>
        <taxon>Uroviricota</taxon>
        <taxon>Caudoviricetes</taxon>
        <taxon>Peduoviridae</taxon>
        <taxon>Maltschvirus</taxon>
        <taxon>Maltschvirus maltsch</taxon>
    </lineage>
</organism>
<sequence>MKIKVYKNDWTVTLEKIGYFYAVMVRNAAGDVHDKMRCDDYASARDYWKAFNAIAKAAR</sequence>
<dbReference type="EMBL" id="LR796761">
    <property type="protein sequence ID" value="CAB4164544.1"/>
    <property type="molecule type" value="Genomic_DNA"/>
</dbReference>